<evidence type="ECO:0000256" key="1">
    <source>
        <dbReference type="SAM" id="SignalP"/>
    </source>
</evidence>
<feature type="signal peptide" evidence="1">
    <location>
        <begin position="1"/>
        <end position="23"/>
    </location>
</feature>
<feature type="domain" description="Outer membrane protein beta-barrel" evidence="2">
    <location>
        <begin position="23"/>
        <end position="171"/>
    </location>
</feature>
<proteinExistence type="predicted"/>
<keyword evidence="1" id="KW-0732">Signal</keyword>
<dbReference type="RefSeq" id="WP_338393492.1">
    <property type="nucleotide sequence ID" value="NZ_AP025314.1"/>
</dbReference>
<protein>
    <recommendedName>
        <fullName evidence="2">Outer membrane protein beta-barrel domain-containing protein</fullName>
    </recommendedName>
</protein>
<gene>
    <name evidence="3" type="ORF">FUAX_06500</name>
</gene>
<evidence type="ECO:0000313" key="3">
    <source>
        <dbReference type="EMBL" id="BDD08218.1"/>
    </source>
</evidence>
<dbReference type="Pfam" id="PF13568">
    <property type="entry name" value="OMP_b-brl_2"/>
    <property type="match status" value="1"/>
</dbReference>
<dbReference type="SUPFAM" id="SSF56925">
    <property type="entry name" value="OMPA-like"/>
    <property type="match status" value="1"/>
</dbReference>
<feature type="chain" id="PRO_5043728647" description="Outer membrane protein beta-barrel domain-containing protein" evidence="1">
    <location>
        <begin position="24"/>
        <end position="200"/>
    </location>
</feature>
<dbReference type="EMBL" id="AP025314">
    <property type="protein sequence ID" value="BDD08218.1"/>
    <property type="molecule type" value="Genomic_DNA"/>
</dbReference>
<dbReference type="Gene3D" id="2.40.160.60">
    <property type="entry name" value="Outer membrane protein transport protein (OMPP1/FadL/TodX)"/>
    <property type="match status" value="1"/>
</dbReference>
<evidence type="ECO:0000313" key="4">
    <source>
        <dbReference type="Proteomes" id="UP001348817"/>
    </source>
</evidence>
<name>A0AAU9CEG6_9BACT</name>
<dbReference type="KEGG" id="fax:FUAX_06500"/>
<dbReference type="InterPro" id="IPR025665">
    <property type="entry name" value="Beta-barrel_OMP_2"/>
</dbReference>
<accession>A0AAU9CEG6</accession>
<dbReference type="AlphaFoldDB" id="A0AAU9CEG6"/>
<keyword evidence="4" id="KW-1185">Reference proteome</keyword>
<sequence length="200" mass="22534">MKRFNFQLFVCLIVILSSTTLHAQKKLRFGFKGGVVYSSFYGDHLKNVKAKVGYQAGFLAEYRISEKFAIQPEVIYSLEGVKTDGDVDMDINSHYANIPLMLKYYLTDKINIQAGPQIGFIILGAQKTKREDIDVTGHFKDAKFDFNFGAGYELTEKLSLDLRYTLGVTDAMYSSVYQFGSGIEGEARSSNFQLGMSLMF</sequence>
<evidence type="ECO:0000259" key="2">
    <source>
        <dbReference type="Pfam" id="PF13568"/>
    </source>
</evidence>
<dbReference type="Proteomes" id="UP001348817">
    <property type="component" value="Chromosome"/>
</dbReference>
<dbReference type="InterPro" id="IPR011250">
    <property type="entry name" value="OMP/PagP_B-barrel"/>
</dbReference>
<organism evidence="3 4">
    <name type="scientific">Fulvitalea axinellae</name>
    <dbReference type="NCBI Taxonomy" id="1182444"/>
    <lineage>
        <taxon>Bacteria</taxon>
        <taxon>Pseudomonadati</taxon>
        <taxon>Bacteroidota</taxon>
        <taxon>Cytophagia</taxon>
        <taxon>Cytophagales</taxon>
        <taxon>Persicobacteraceae</taxon>
        <taxon>Fulvitalea</taxon>
    </lineage>
</organism>
<reference evidence="3 4" key="1">
    <citation type="submission" date="2021-12" db="EMBL/GenBank/DDBJ databases">
        <title>Genome sequencing of bacteria with rrn-lacking chromosome and rrn-plasmid.</title>
        <authorList>
            <person name="Anda M."/>
            <person name="Iwasaki W."/>
        </authorList>
    </citation>
    <scope>NUCLEOTIDE SEQUENCE [LARGE SCALE GENOMIC DNA]</scope>
    <source>
        <strain evidence="3 4">DSM 100852</strain>
    </source>
</reference>